<reference evidence="6" key="1">
    <citation type="submission" date="2016-10" db="EMBL/GenBank/DDBJ databases">
        <authorList>
            <person name="Varghese N."/>
            <person name="Submissions S."/>
        </authorList>
    </citation>
    <scope>NUCLEOTIDE SEQUENCE [LARGE SCALE GENOMIC DNA]</scope>
    <source>
        <strain evidence="6">CGMCC 4.3530</strain>
    </source>
</reference>
<protein>
    <submittedName>
        <fullName evidence="5">NMT1/THI5 like</fullName>
    </submittedName>
</protein>
<dbReference type="Pfam" id="PF09084">
    <property type="entry name" value="NMT1"/>
    <property type="match status" value="1"/>
</dbReference>
<name>A0A1H3PKJ4_9PSEU</name>
<dbReference type="RefSeq" id="WP_093273366.1">
    <property type="nucleotide sequence ID" value="NZ_FNOK01000042.1"/>
</dbReference>
<accession>A0A1H3PKJ4</accession>
<keyword evidence="6" id="KW-1185">Reference proteome</keyword>
<feature type="domain" description="SsuA/THI5-like" evidence="4">
    <location>
        <begin position="19"/>
        <end position="222"/>
    </location>
</feature>
<keyword evidence="3" id="KW-0732">Signal</keyword>
<evidence type="ECO:0000256" key="2">
    <source>
        <dbReference type="ARBA" id="ARBA00010742"/>
    </source>
</evidence>
<dbReference type="Proteomes" id="UP000199529">
    <property type="component" value="Unassembled WGS sequence"/>
</dbReference>
<dbReference type="GO" id="GO:0042597">
    <property type="term" value="C:periplasmic space"/>
    <property type="evidence" value="ECO:0007669"/>
    <property type="project" value="UniProtKB-SubCell"/>
</dbReference>
<evidence type="ECO:0000313" key="5">
    <source>
        <dbReference type="EMBL" id="SDZ01571.1"/>
    </source>
</evidence>
<evidence type="ECO:0000313" key="6">
    <source>
        <dbReference type="Proteomes" id="UP000199529"/>
    </source>
</evidence>
<evidence type="ECO:0000256" key="3">
    <source>
        <dbReference type="ARBA" id="ARBA00022729"/>
    </source>
</evidence>
<dbReference type="InterPro" id="IPR015168">
    <property type="entry name" value="SsuA/THI5"/>
</dbReference>
<comment type="similarity">
    <text evidence="2">Belongs to the bacterial solute-binding protein SsuA/TauA family.</text>
</comment>
<comment type="subcellular location">
    <subcellularLocation>
        <location evidence="1">Periplasm</location>
    </subcellularLocation>
</comment>
<organism evidence="5 6">
    <name type="scientific">Saccharopolyspora shandongensis</name>
    <dbReference type="NCBI Taxonomy" id="418495"/>
    <lineage>
        <taxon>Bacteria</taxon>
        <taxon>Bacillati</taxon>
        <taxon>Actinomycetota</taxon>
        <taxon>Actinomycetes</taxon>
        <taxon>Pseudonocardiales</taxon>
        <taxon>Pseudonocardiaceae</taxon>
        <taxon>Saccharopolyspora</taxon>
    </lineage>
</organism>
<dbReference type="PANTHER" id="PTHR30024:SF47">
    <property type="entry name" value="TAURINE-BINDING PERIPLASMIC PROTEIN"/>
    <property type="match status" value="1"/>
</dbReference>
<dbReference type="OrthoDB" id="4520600at2"/>
<proteinExistence type="inferred from homology"/>
<gene>
    <name evidence="5" type="ORF">SAMN05216215_104281</name>
</gene>
<evidence type="ECO:0000259" key="4">
    <source>
        <dbReference type="Pfam" id="PF09084"/>
    </source>
</evidence>
<dbReference type="Gene3D" id="3.40.190.10">
    <property type="entry name" value="Periplasmic binding protein-like II"/>
    <property type="match status" value="2"/>
</dbReference>
<evidence type="ECO:0000256" key="1">
    <source>
        <dbReference type="ARBA" id="ARBA00004418"/>
    </source>
</evidence>
<dbReference type="PANTHER" id="PTHR30024">
    <property type="entry name" value="ALIPHATIC SULFONATES-BINDING PROTEIN-RELATED"/>
    <property type="match status" value="1"/>
</dbReference>
<dbReference type="SUPFAM" id="SSF53850">
    <property type="entry name" value="Periplasmic binding protein-like II"/>
    <property type="match status" value="1"/>
</dbReference>
<sequence length="301" mass="32984">MHTIDLTYVGRGIHEELVAYVADQQDYYEQEAVHVALRDGCAWDGERVRRTATIGLGRAVLSRVTDGIPWTVLCVNTQRPLFWLLAREAYASVEELKGRRIGTHAPRTAPGCFSRIVLRKHGLDPDHDVRSVVMTPGDYGHHLRRLAEGSLDAAFVGSTLAPEVTAQENGLRLLAFVGDHFRIPTVGIAVDPTHIAPNDPAVLALVRANRRALRTIRDDPDLAVRYVNALIPSLSETEASRHYQRYIARYFTADGRHDPSVAAQAVSSVAQELGVSTVPDAADIYRTEPAEGSGANRLPGS</sequence>
<dbReference type="STRING" id="418495.SAMN05216215_104281"/>
<dbReference type="EMBL" id="FNOK01000042">
    <property type="protein sequence ID" value="SDZ01571.1"/>
    <property type="molecule type" value="Genomic_DNA"/>
</dbReference>
<dbReference type="AlphaFoldDB" id="A0A1H3PKJ4"/>